<gene>
    <name evidence="2" type="ORF">E6B08_17480</name>
    <name evidence="1" type="ORF">HX798_22930</name>
</gene>
<dbReference type="EMBL" id="JACARV010000080">
    <property type="protein sequence ID" value="NWC83120.1"/>
    <property type="molecule type" value="Genomic_DNA"/>
</dbReference>
<organism evidence="2 3">
    <name type="scientific">Pseudomonas putida</name>
    <name type="common">Arthrobacter siderocapsulatus</name>
    <dbReference type="NCBI Taxonomy" id="303"/>
    <lineage>
        <taxon>Bacteria</taxon>
        <taxon>Pseudomonadati</taxon>
        <taxon>Pseudomonadota</taxon>
        <taxon>Gammaproteobacteria</taxon>
        <taxon>Pseudomonadales</taxon>
        <taxon>Pseudomonadaceae</taxon>
        <taxon>Pseudomonas</taxon>
    </lineage>
</organism>
<dbReference type="Proteomes" id="UP000298551">
    <property type="component" value="Chromosome"/>
</dbReference>
<dbReference type="EMBL" id="CP039371">
    <property type="protein sequence ID" value="QCI13052.1"/>
    <property type="molecule type" value="Genomic_DNA"/>
</dbReference>
<reference evidence="3" key="2">
    <citation type="submission" date="2019-04" db="EMBL/GenBank/DDBJ databases">
        <title>Genome sequence of Pseudomonas putida 1290, an auxin catabolizing strain.</title>
        <authorList>
            <person name="Laird T.S."/>
            <person name="Leveau J.H.J."/>
        </authorList>
    </citation>
    <scope>NUCLEOTIDE SEQUENCE [LARGE SCALE GENOMIC DNA]</scope>
    <source>
        <strain evidence="3">1290</strain>
    </source>
</reference>
<dbReference type="AlphaFoldDB" id="A0A4D6X9H1"/>
<evidence type="ECO:0000313" key="2">
    <source>
        <dbReference type="EMBL" id="QCI13052.1"/>
    </source>
</evidence>
<accession>A0A4D6X9H1</accession>
<sequence>MKKFTVIAIDDVTGQIVSYGVYAEDPLNAFSSAAAMNSNLTLVVALPGWQEEDKDTFFPGTAPVDSETALDQPEVFGSPLCSVTVTEVVEVLRAYSLRVSNTQGKSFEEMAEEVFEELDVEDIISTAFENLSEGDGAVECKTAAFDLIHAVLVSKGILEF</sequence>
<proteinExistence type="predicted"/>
<evidence type="ECO:0000313" key="3">
    <source>
        <dbReference type="Proteomes" id="UP000298551"/>
    </source>
</evidence>
<evidence type="ECO:0000313" key="1">
    <source>
        <dbReference type="EMBL" id="NWC83120.1"/>
    </source>
</evidence>
<reference evidence="1 4" key="3">
    <citation type="submission" date="2020-04" db="EMBL/GenBank/DDBJ databases">
        <title>Molecular characterization of pseudomonads from Agaricus bisporus reveal novel blotch 2 pathogens in Western Europe.</title>
        <authorList>
            <person name="Taparia T."/>
            <person name="Krijger M."/>
            <person name="Haynes E."/>
            <person name="Elpinstone J.G."/>
            <person name="Noble R."/>
            <person name="Van Der Wolf J."/>
        </authorList>
    </citation>
    <scope>NUCLEOTIDE SEQUENCE [LARGE SCALE GENOMIC DNA]</scope>
    <source>
        <strain evidence="1 4">P7765</strain>
    </source>
</reference>
<dbReference type="RefSeq" id="WP_136915204.1">
    <property type="nucleotide sequence ID" value="NZ_CP039371.1"/>
</dbReference>
<dbReference type="Proteomes" id="UP000542695">
    <property type="component" value="Unassembled WGS sequence"/>
</dbReference>
<protein>
    <submittedName>
        <fullName evidence="2">Uncharacterized protein</fullName>
    </submittedName>
</protein>
<name>A0A4D6X9H1_PSEPU</name>
<evidence type="ECO:0000313" key="4">
    <source>
        <dbReference type="Proteomes" id="UP000542695"/>
    </source>
</evidence>
<dbReference type="OrthoDB" id="7030443at2"/>
<reference evidence="2" key="1">
    <citation type="submission" date="2019-04" db="EMBL/GenBank/DDBJ databases">
        <title>Genome Sequence of Pseudomonas putida 1290, an Auxin Catabolizing Strain.</title>
        <authorList>
            <person name="Laird T.S."/>
            <person name="Leveau J.H.J."/>
        </authorList>
    </citation>
    <scope>NUCLEOTIDE SEQUENCE [LARGE SCALE GENOMIC DNA]</scope>
    <source>
        <strain evidence="2">1290</strain>
    </source>
</reference>